<organism evidence="1 2">
    <name type="scientific">Pyrenophora seminiperda CCB06</name>
    <dbReference type="NCBI Taxonomy" id="1302712"/>
    <lineage>
        <taxon>Eukaryota</taxon>
        <taxon>Fungi</taxon>
        <taxon>Dikarya</taxon>
        <taxon>Ascomycota</taxon>
        <taxon>Pezizomycotina</taxon>
        <taxon>Dothideomycetes</taxon>
        <taxon>Pleosporomycetidae</taxon>
        <taxon>Pleosporales</taxon>
        <taxon>Pleosporineae</taxon>
        <taxon>Pleosporaceae</taxon>
        <taxon>Pyrenophora</taxon>
    </lineage>
</organism>
<keyword evidence="2" id="KW-1185">Reference proteome</keyword>
<evidence type="ECO:0000313" key="1">
    <source>
        <dbReference type="EMBL" id="RMZ66243.1"/>
    </source>
</evidence>
<dbReference type="Proteomes" id="UP000265663">
    <property type="component" value="Unassembled WGS sequence"/>
</dbReference>
<proteinExistence type="predicted"/>
<reference evidence="1 2" key="1">
    <citation type="journal article" date="2014" name="PLoS ONE">
        <title>De novo Genome Assembly of the Fungal Plant Pathogen Pyrenophora semeniperda.</title>
        <authorList>
            <person name="Soliai M.M."/>
            <person name="Meyer S.E."/>
            <person name="Udall J.A."/>
            <person name="Elzinga D.E."/>
            <person name="Hermansen R.A."/>
            <person name="Bodily P.M."/>
            <person name="Hart A.A."/>
            <person name="Coleman C.E."/>
        </authorList>
    </citation>
    <scope>NUCLEOTIDE SEQUENCE [LARGE SCALE GENOMIC DNA]</scope>
    <source>
        <strain evidence="1 2">CCB06</strain>
        <tissue evidence="1">Mycelium</tissue>
    </source>
</reference>
<sequence>MAASLRKEGGSGPVPTYVMAAKRDVLVNEAVDVPSHHQHTSHLTRRTAFLTSPLSSKPGVTITSSKHKFYYAFISQPMIVDDPDSETVSVLGPNDHFPRLYDAERCKGTFPT</sequence>
<evidence type="ECO:0000313" key="2">
    <source>
        <dbReference type="Proteomes" id="UP000265663"/>
    </source>
</evidence>
<protein>
    <submittedName>
        <fullName evidence="1">Uncharacterized protein</fullName>
    </submittedName>
</protein>
<accession>A0A3M7LVI3</accession>
<name>A0A3M7LVI3_9PLEO</name>
<gene>
    <name evidence="1" type="ORF">GMOD_00005327</name>
</gene>
<dbReference type="AlphaFoldDB" id="A0A3M7LVI3"/>
<dbReference type="EMBL" id="KE747806">
    <property type="protein sequence ID" value="RMZ66243.1"/>
    <property type="molecule type" value="Genomic_DNA"/>
</dbReference>